<name>A0AAD9Z321_9LECA</name>
<feature type="compositionally biased region" description="Low complexity" evidence="1">
    <location>
        <begin position="77"/>
        <end position="90"/>
    </location>
</feature>
<feature type="compositionally biased region" description="Low complexity" evidence="1">
    <location>
        <begin position="126"/>
        <end position="136"/>
    </location>
</feature>
<feature type="compositionally biased region" description="Low complexity" evidence="1">
    <location>
        <begin position="101"/>
        <end position="118"/>
    </location>
</feature>
<feature type="region of interest" description="Disordered" evidence="1">
    <location>
        <begin position="61"/>
        <end position="139"/>
    </location>
</feature>
<dbReference type="EMBL" id="JASNWA010000009">
    <property type="protein sequence ID" value="KAK3170001.1"/>
    <property type="molecule type" value="Genomic_DNA"/>
</dbReference>
<feature type="compositionally biased region" description="Basic and acidic residues" evidence="1">
    <location>
        <begin position="61"/>
        <end position="76"/>
    </location>
</feature>
<keyword evidence="3" id="KW-1185">Reference proteome</keyword>
<evidence type="ECO:0000256" key="1">
    <source>
        <dbReference type="SAM" id="MobiDB-lite"/>
    </source>
</evidence>
<accession>A0AAD9Z321</accession>
<proteinExistence type="predicted"/>
<reference evidence="2" key="1">
    <citation type="submission" date="2022-11" db="EMBL/GenBank/DDBJ databases">
        <title>Chromosomal genome sequence assembly and mating type (MAT) locus characterization of the leprose asexual lichenized fungus Lepraria neglecta (Nyl.) Erichsen.</title>
        <authorList>
            <person name="Allen J.L."/>
            <person name="Pfeffer B."/>
        </authorList>
    </citation>
    <scope>NUCLEOTIDE SEQUENCE</scope>
    <source>
        <strain evidence="2">Allen 5258</strain>
    </source>
</reference>
<evidence type="ECO:0000313" key="3">
    <source>
        <dbReference type="Proteomes" id="UP001276659"/>
    </source>
</evidence>
<sequence length="168" mass="18094">MPVNWKEPDAFTRLLAAMVAAQDMKLDYRKIATMYGNGATYDSIEGRFRIIKKEAAVLKEEIDSGARPEAPFRGKDTTSTPKKAKTTTTTPKKDKTVSGRVSKSTNNTPTKKGGNTVKGIKEESESSTSSFLSGTGLEEGEVVADGDGYWMAAGMMDGNGYFGMDEGV</sequence>
<dbReference type="Proteomes" id="UP001276659">
    <property type="component" value="Unassembled WGS sequence"/>
</dbReference>
<organism evidence="2 3">
    <name type="scientific">Lepraria neglecta</name>
    <dbReference type="NCBI Taxonomy" id="209136"/>
    <lineage>
        <taxon>Eukaryota</taxon>
        <taxon>Fungi</taxon>
        <taxon>Dikarya</taxon>
        <taxon>Ascomycota</taxon>
        <taxon>Pezizomycotina</taxon>
        <taxon>Lecanoromycetes</taxon>
        <taxon>OSLEUM clade</taxon>
        <taxon>Lecanoromycetidae</taxon>
        <taxon>Lecanorales</taxon>
        <taxon>Lecanorineae</taxon>
        <taxon>Stereocaulaceae</taxon>
        <taxon>Lepraria</taxon>
    </lineage>
</organism>
<dbReference type="AlphaFoldDB" id="A0AAD9Z321"/>
<evidence type="ECO:0000313" key="2">
    <source>
        <dbReference type="EMBL" id="KAK3170001.1"/>
    </source>
</evidence>
<comment type="caution">
    <text evidence="2">The sequence shown here is derived from an EMBL/GenBank/DDBJ whole genome shotgun (WGS) entry which is preliminary data.</text>
</comment>
<protein>
    <submittedName>
        <fullName evidence="2">Uncharacterized protein</fullName>
    </submittedName>
</protein>
<gene>
    <name evidence="2" type="ORF">OEA41_009386</name>
</gene>